<organism evidence="6 7">
    <name type="scientific">Quercus lobata</name>
    <name type="common">Valley oak</name>
    <dbReference type="NCBI Taxonomy" id="97700"/>
    <lineage>
        <taxon>Eukaryota</taxon>
        <taxon>Viridiplantae</taxon>
        <taxon>Streptophyta</taxon>
        <taxon>Embryophyta</taxon>
        <taxon>Tracheophyta</taxon>
        <taxon>Spermatophyta</taxon>
        <taxon>Magnoliopsida</taxon>
        <taxon>eudicotyledons</taxon>
        <taxon>Gunneridae</taxon>
        <taxon>Pentapetalae</taxon>
        <taxon>rosids</taxon>
        <taxon>fabids</taxon>
        <taxon>Fagales</taxon>
        <taxon>Fagaceae</taxon>
        <taxon>Quercus</taxon>
    </lineage>
</organism>
<dbReference type="EnsemblPlants" id="QL04p029513:mrna">
    <property type="protein sequence ID" value="QL04p029513:mrna"/>
    <property type="gene ID" value="QL04p029513"/>
</dbReference>
<reference evidence="6 7" key="1">
    <citation type="journal article" date="2016" name="G3 (Bethesda)">
        <title>First Draft Assembly and Annotation of the Genome of a California Endemic Oak Quercus lobata Nee (Fagaceae).</title>
        <authorList>
            <person name="Sork V.L."/>
            <person name="Fitz-Gibbon S.T."/>
            <person name="Puiu D."/>
            <person name="Crepeau M."/>
            <person name="Gugger P.F."/>
            <person name="Sherman R."/>
            <person name="Stevens K."/>
            <person name="Langley C.H."/>
            <person name="Pellegrini M."/>
            <person name="Salzberg S.L."/>
        </authorList>
    </citation>
    <scope>NUCLEOTIDE SEQUENCE [LARGE SCALE GENOMIC DNA]</scope>
    <source>
        <strain evidence="6 7">cv. SW786</strain>
    </source>
</reference>
<dbReference type="InterPro" id="IPR002219">
    <property type="entry name" value="PKC_DAG/PE"/>
</dbReference>
<evidence type="ECO:0000313" key="6">
    <source>
        <dbReference type="EnsemblPlants" id="QL04p029513:mrna"/>
    </source>
</evidence>
<protein>
    <recommendedName>
        <fullName evidence="5">Phorbol-ester/DAG-type domain-containing protein</fullName>
    </recommendedName>
</protein>
<dbReference type="Gramene" id="QL04p029513:mrna">
    <property type="protein sequence ID" value="QL04p029513:mrna"/>
    <property type="gene ID" value="QL04p029513"/>
</dbReference>
<evidence type="ECO:0000313" key="7">
    <source>
        <dbReference type="Proteomes" id="UP000594261"/>
    </source>
</evidence>
<dbReference type="InterPro" id="IPR046349">
    <property type="entry name" value="C1-like_sf"/>
</dbReference>
<name>A0A7N2LG11_QUELO</name>
<dbReference type="InterPro" id="IPR001965">
    <property type="entry name" value="Znf_PHD"/>
</dbReference>
<dbReference type="PANTHER" id="PTHR46288">
    <property type="entry name" value="PHORBOL-ESTER/DAG-TYPE DOMAIN-CONTAINING PROTEIN"/>
    <property type="match status" value="1"/>
</dbReference>
<keyword evidence="7" id="KW-1185">Reference proteome</keyword>
<evidence type="ECO:0000256" key="2">
    <source>
        <dbReference type="ARBA" id="ARBA00022737"/>
    </source>
</evidence>
<evidence type="ECO:0000256" key="4">
    <source>
        <dbReference type="ARBA" id="ARBA00022833"/>
    </source>
</evidence>
<dbReference type="SMART" id="SM00249">
    <property type="entry name" value="PHD"/>
    <property type="match status" value="4"/>
</dbReference>
<dbReference type="AlphaFoldDB" id="A0A7N2LG11"/>
<dbReference type="EMBL" id="LRBV02000004">
    <property type="status" value="NOT_ANNOTATED_CDS"/>
    <property type="molecule type" value="Genomic_DNA"/>
</dbReference>
<dbReference type="InterPro" id="IPR004146">
    <property type="entry name" value="DC1"/>
</dbReference>
<evidence type="ECO:0000256" key="1">
    <source>
        <dbReference type="ARBA" id="ARBA00022723"/>
    </source>
</evidence>
<dbReference type="PANTHER" id="PTHR46288:SF27">
    <property type="entry name" value="CYSTEINE_HISTIDINE-RICH C1 DOMAIN FAMILY PROTEIN"/>
    <property type="match status" value="1"/>
</dbReference>
<reference evidence="6" key="2">
    <citation type="submission" date="2021-01" db="UniProtKB">
        <authorList>
            <consortium name="EnsemblPlants"/>
        </authorList>
    </citation>
    <scope>IDENTIFICATION</scope>
</reference>
<dbReference type="Pfam" id="PF03107">
    <property type="entry name" value="C1_2"/>
    <property type="match status" value="3"/>
</dbReference>
<dbReference type="GO" id="GO:0008270">
    <property type="term" value="F:zinc ion binding"/>
    <property type="evidence" value="ECO:0007669"/>
    <property type="project" value="UniProtKB-KW"/>
</dbReference>
<keyword evidence="2" id="KW-0677">Repeat</keyword>
<keyword evidence="3" id="KW-0863">Zinc-finger</keyword>
<sequence length="1116" mass="129080">MPSTPSISTCHMATLRTAPPSCIKFGAEPQASQTTQEKPFTFCGPHDTSLTTIELGGQLMGVTRMHYLDEANTNTRSSLATRKSAITDEDTLVLTGSSICPFRLTNSHLINYLHESCAGLPFEIQHFYHSSHSLTLHGIEYDTAVNCDMCQESWMGFTYRCNHCDFKMDIQCATLQPVIQLSIHPDHPLTLQLGDTEIKSNFFCDFCNDRCDSNWTFCCKDCNFKIDFDCARMLLNYSKQVQHVSHEHWLTLAIVYRNSDVYSPVCCFLCDKPCNGPTYVCFLCKFNLHKFCLESLQTIIQNPFHKHPLIKFEKKVDDSTSCSACGEPCLDTTFACLKCEYLFHELCFQLPQEIQHFFHPCPLILQRETTECTCKGCEKSRPQFAFHCNRCHFYLDVQCALMFTENFEGQKCIKNSSHRHPLILCNKERNGHVNCNGCLQVIFGEIYGCVQCNFYLHRSCAAAPQQIKHPFHPNHTLTLRYGENLWCTVSILKSLDERGKVKYLRHKHLSKSYHPETEVCCGVCEKSISGPSYNCISCKFFIHQDCLEPVEKVQHPFHPHDHVLTLPKVKFRCDDCYVKTHNRLPVFFYGCDVRDCNFKLDIQCSSLNPSINYKGHRHQVTFFKKVYDDPECEVCKFRYNDPPSYLRCMECDDFNVHLLCAALPSTINHKCHIDPLYLEDYFADDDSSDDDSDEYYCDACEESRDKRECVYRCAECSNYVAHINCVLDEVCQNSESYKDLTSGIRAKVSIEVMAVEECKTSGIEKFDRIDFGRDANIDNAQDQAFVTKNKSRGRSRGPNDRKFNVKYLGDLEQGEQYPPLEIVEPREKRTTREHHTVSFKNNWASDEGEPKDWIKEIQDEIDSLRMKGIDIDEVLLVLMKIMKKVLLSISGKRGDVEFRNVDREMADKRGLTLAHIFNPSNEDEQKEFKDVEVVISDLIRERMSKAKVMENDDILEDLECSDETFILFLKNVTFDDGKDKIEECSGITFWDLDSKVVKVRDYRVSQNFVPILEKLFIKYGDISEKSPLNLGTKTRFLNIFCGVVHSMCNTKAKDVNRTLLFNWWKNFKLVQEAKFDIQFAFDHLYRFAQSLIRILCEYKIDKTTFDNQMKIDDLTT</sequence>
<dbReference type="Proteomes" id="UP000594261">
    <property type="component" value="Chromosome 4"/>
</dbReference>
<dbReference type="PROSITE" id="PS50081">
    <property type="entry name" value="ZF_DAG_PE_2"/>
    <property type="match status" value="1"/>
</dbReference>
<evidence type="ECO:0000259" key="5">
    <source>
        <dbReference type="PROSITE" id="PS50081"/>
    </source>
</evidence>
<keyword evidence="4" id="KW-0862">Zinc</keyword>
<evidence type="ECO:0000256" key="3">
    <source>
        <dbReference type="ARBA" id="ARBA00022771"/>
    </source>
</evidence>
<feature type="domain" description="Phorbol-ester/DAG-type" evidence="5">
    <location>
        <begin position="505"/>
        <end position="554"/>
    </location>
</feature>
<dbReference type="InParanoid" id="A0A7N2LG11"/>
<accession>A0A7N2LG11</accession>
<dbReference type="SUPFAM" id="SSF57889">
    <property type="entry name" value="Cysteine-rich domain"/>
    <property type="match status" value="6"/>
</dbReference>
<keyword evidence="1" id="KW-0479">Metal-binding</keyword>
<proteinExistence type="predicted"/>
<dbReference type="SMART" id="SM00109">
    <property type="entry name" value="C1"/>
    <property type="match status" value="5"/>
</dbReference>